<evidence type="ECO:0008006" key="6">
    <source>
        <dbReference type="Google" id="ProtNLM"/>
    </source>
</evidence>
<keyword evidence="2" id="KW-0808">Transferase</keyword>
<evidence type="ECO:0000256" key="1">
    <source>
        <dbReference type="ARBA" id="ARBA00022649"/>
    </source>
</evidence>
<evidence type="ECO:0000313" key="4">
    <source>
        <dbReference type="EMBL" id="GAA0442103.1"/>
    </source>
</evidence>
<evidence type="ECO:0000256" key="3">
    <source>
        <dbReference type="ARBA" id="ARBA00023315"/>
    </source>
</evidence>
<accession>A0ABN0ZB46</accession>
<evidence type="ECO:0000313" key="5">
    <source>
        <dbReference type="Proteomes" id="UP001501459"/>
    </source>
</evidence>
<dbReference type="PANTHER" id="PTHR36449">
    <property type="entry name" value="ACETYLTRANSFERASE-RELATED"/>
    <property type="match status" value="1"/>
</dbReference>
<dbReference type="SUPFAM" id="SSF55729">
    <property type="entry name" value="Acyl-CoA N-acyltransferases (Nat)"/>
    <property type="match status" value="1"/>
</dbReference>
<keyword evidence="1" id="KW-1277">Toxin-antitoxin system</keyword>
<proteinExistence type="predicted"/>
<keyword evidence="3" id="KW-0012">Acyltransferase</keyword>
<dbReference type="Gene3D" id="3.40.630.30">
    <property type="match status" value="1"/>
</dbReference>
<dbReference type="Proteomes" id="UP001501459">
    <property type="component" value="Unassembled WGS sequence"/>
</dbReference>
<reference evidence="4 5" key="1">
    <citation type="journal article" date="2019" name="Int. J. Syst. Evol. Microbiol.">
        <title>The Global Catalogue of Microorganisms (GCM) 10K type strain sequencing project: providing services to taxonomists for standard genome sequencing and annotation.</title>
        <authorList>
            <consortium name="The Broad Institute Genomics Platform"/>
            <consortium name="The Broad Institute Genome Sequencing Center for Infectious Disease"/>
            <person name="Wu L."/>
            <person name="Ma J."/>
        </authorList>
    </citation>
    <scope>NUCLEOTIDE SEQUENCE [LARGE SCALE GENOMIC DNA]</scope>
    <source>
        <strain evidence="4 5">JCM 12149</strain>
    </source>
</reference>
<name>A0ABN0ZB46_9BACI</name>
<sequence length="178" mass="20342">MEISLNPVPLIDLIESDGEELNTMLHSFSCEMNKSIESFLHCKAIKQENEDNARTTLIIDDHTGDIVGYFTLLIENFSFTDASNNNRKELAGSKVATDFNCILIAKIGRSDKYKYKVEGSEILKAAIYKCSLIKDMTAIKLVCVEYKDEPKLEEFYKKNGFKQLQRNENGLNIRFLKI</sequence>
<comment type="caution">
    <text evidence="4">The sequence shown here is derived from an EMBL/GenBank/DDBJ whole genome shotgun (WGS) entry which is preliminary data.</text>
</comment>
<dbReference type="InterPro" id="IPR016181">
    <property type="entry name" value="Acyl_CoA_acyltransferase"/>
</dbReference>
<evidence type="ECO:0000256" key="2">
    <source>
        <dbReference type="ARBA" id="ARBA00022679"/>
    </source>
</evidence>
<dbReference type="PANTHER" id="PTHR36449:SF1">
    <property type="entry name" value="ACETYLTRANSFERASE"/>
    <property type="match status" value="1"/>
</dbReference>
<protein>
    <recommendedName>
        <fullName evidence="6">N-acetyltransferase domain-containing protein</fullName>
    </recommendedName>
</protein>
<gene>
    <name evidence="4" type="ORF">GCM10008983_18980</name>
</gene>
<organism evidence="4 5">
    <name type="scientific">Lentibacillus halophilus</name>
    <dbReference type="NCBI Taxonomy" id="295065"/>
    <lineage>
        <taxon>Bacteria</taxon>
        <taxon>Bacillati</taxon>
        <taxon>Bacillota</taxon>
        <taxon>Bacilli</taxon>
        <taxon>Bacillales</taxon>
        <taxon>Bacillaceae</taxon>
        <taxon>Lentibacillus</taxon>
    </lineage>
</organism>
<keyword evidence="5" id="KW-1185">Reference proteome</keyword>
<dbReference type="RefSeq" id="WP_343752609.1">
    <property type="nucleotide sequence ID" value="NZ_BAAADM010000053.1"/>
</dbReference>
<dbReference type="EMBL" id="BAAADM010000053">
    <property type="protein sequence ID" value="GAA0442103.1"/>
    <property type="molecule type" value="Genomic_DNA"/>
</dbReference>